<feature type="transmembrane region" description="Helical" evidence="1">
    <location>
        <begin position="113"/>
        <end position="135"/>
    </location>
</feature>
<evidence type="ECO:0000313" key="2">
    <source>
        <dbReference type="EMBL" id="PIP61752.1"/>
    </source>
</evidence>
<dbReference type="Proteomes" id="UP000231246">
    <property type="component" value="Unassembled WGS sequence"/>
</dbReference>
<feature type="transmembrane region" description="Helical" evidence="1">
    <location>
        <begin position="176"/>
        <end position="195"/>
    </location>
</feature>
<dbReference type="EMBL" id="PCTA01000017">
    <property type="protein sequence ID" value="PIP61752.1"/>
    <property type="molecule type" value="Genomic_DNA"/>
</dbReference>
<dbReference type="AlphaFoldDB" id="A0A2H0BVN9"/>
<feature type="transmembrane region" description="Helical" evidence="1">
    <location>
        <begin position="294"/>
        <end position="312"/>
    </location>
</feature>
<evidence type="ECO:0000313" key="3">
    <source>
        <dbReference type="Proteomes" id="UP000231246"/>
    </source>
</evidence>
<feature type="transmembrane region" description="Helical" evidence="1">
    <location>
        <begin position="215"/>
        <end position="241"/>
    </location>
</feature>
<feature type="transmembrane region" description="Helical" evidence="1">
    <location>
        <begin position="150"/>
        <end position="171"/>
    </location>
</feature>
<accession>A0A2H0BVN9</accession>
<evidence type="ECO:0008006" key="4">
    <source>
        <dbReference type="Google" id="ProtNLM"/>
    </source>
</evidence>
<organism evidence="2 3">
    <name type="scientific">Candidatus Roizmanbacteria bacterium CG22_combo_CG10-13_8_21_14_all_38_20</name>
    <dbReference type="NCBI Taxonomy" id="1974862"/>
    <lineage>
        <taxon>Bacteria</taxon>
        <taxon>Candidatus Roizmaniibacteriota</taxon>
    </lineage>
</organism>
<feature type="transmembrane region" description="Helical" evidence="1">
    <location>
        <begin position="248"/>
        <end position="268"/>
    </location>
</feature>
<feature type="transmembrane region" description="Helical" evidence="1">
    <location>
        <begin position="344"/>
        <end position="362"/>
    </location>
</feature>
<feature type="transmembrane region" description="Helical" evidence="1">
    <location>
        <begin position="319"/>
        <end position="338"/>
    </location>
</feature>
<comment type="caution">
    <text evidence="2">The sequence shown here is derived from an EMBL/GenBank/DDBJ whole genome shotgun (WGS) entry which is preliminary data.</text>
</comment>
<keyword evidence="1" id="KW-0812">Transmembrane</keyword>
<reference evidence="2 3" key="1">
    <citation type="submission" date="2017-09" db="EMBL/GenBank/DDBJ databases">
        <title>Depth-based differentiation of microbial function through sediment-hosted aquifers and enrichment of novel symbionts in the deep terrestrial subsurface.</title>
        <authorList>
            <person name="Probst A.J."/>
            <person name="Ladd B."/>
            <person name="Jarett J.K."/>
            <person name="Geller-Mcgrath D.E."/>
            <person name="Sieber C.M."/>
            <person name="Emerson J.B."/>
            <person name="Anantharaman K."/>
            <person name="Thomas B.C."/>
            <person name="Malmstrom R."/>
            <person name="Stieglmeier M."/>
            <person name="Klingl A."/>
            <person name="Woyke T."/>
            <person name="Ryan C.M."/>
            <person name="Banfield J.F."/>
        </authorList>
    </citation>
    <scope>NUCLEOTIDE SEQUENCE [LARGE SCALE GENOMIC DNA]</scope>
    <source>
        <strain evidence="2">CG22_combo_CG10-13_8_21_14_all_38_20</strain>
    </source>
</reference>
<proteinExistence type="predicted"/>
<gene>
    <name evidence="2" type="ORF">COW99_02635</name>
</gene>
<keyword evidence="1" id="KW-0472">Membrane</keyword>
<name>A0A2H0BVN9_9BACT</name>
<sequence length="523" mass="59877">MFGLFSWWLFDKSFGYDGISSTFRIARHQVGDFALHLSLIRSFSWGNNFPPELPFFASKPLPYHYLFDLSVGLLERAGVRIDMAFNGLSILFFSGLLFLIYKLPQVIFTKSKLLGLLSLALFLGNSSLTFITYIVQNGLSLGKLWLQPDYLHMGPLDGSLISTFFTLNVYLNQRHLVAGLFMVLFVIYLLLVSHSRNVNLAHSWNGFRFMLLLGVLLGVSSLIHTLVMVSASIFIFGFLVLEKRFREMLILLTPVVLILGIRIIPVLGQNLGHAWINPGFHAEKPLTLFNFAKYWFVNLGVGTLTIPLGFYLANRKQKILFMGIGLLFIIGNIFQLGFRIDHNHSIFNFVFIFTNMLSAYFVYKVWQGGILRKFVSIVIVFLLTISGLINLMAVKNDFHLEIADAPKDMLIAWVRDNTAPDSVFLAPSEQFDPVTLAGRKNYLGNSYYLEVMGYDYRDRKKTVQDYFEADNITILEQIKQSGIDYVLVPVVPLVDFKYEVSPLFWEENVKLVYEDNKQRLYKL</sequence>
<keyword evidence="1" id="KW-1133">Transmembrane helix</keyword>
<feature type="transmembrane region" description="Helical" evidence="1">
    <location>
        <begin position="374"/>
        <end position="393"/>
    </location>
</feature>
<evidence type="ECO:0000256" key="1">
    <source>
        <dbReference type="SAM" id="Phobius"/>
    </source>
</evidence>
<feature type="transmembrane region" description="Helical" evidence="1">
    <location>
        <begin position="83"/>
        <end position="101"/>
    </location>
</feature>
<protein>
    <recommendedName>
        <fullName evidence="4">Glycosyltransferase RgtA/B/C/D-like domain-containing protein</fullName>
    </recommendedName>
</protein>